<dbReference type="InterPro" id="IPR001750">
    <property type="entry name" value="ND/Mrp_TM"/>
</dbReference>
<feature type="transmembrane region" description="Helical" evidence="6">
    <location>
        <begin position="390"/>
        <end position="409"/>
    </location>
</feature>
<dbReference type="GO" id="GO:0003954">
    <property type="term" value="F:NADH dehydrogenase activity"/>
    <property type="evidence" value="ECO:0007669"/>
    <property type="project" value="TreeGrafter"/>
</dbReference>
<dbReference type="InterPro" id="IPR018393">
    <property type="entry name" value="NADHpl_OxRdtase_5_subgr"/>
</dbReference>
<dbReference type="GO" id="GO:0008137">
    <property type="term" value="F:NADH dehydrogenase (ubiquinone) activity"/>
    <property type="evidence" value="ECO:0007669"/>
    <property type="project" value="InterPro"/>
</dbReference>
<dbReference type="GO" id="GO:0042773">
    <property type="term" value="P:ATP synthesis coupled electron transport"/>
    <property type="evidence" value="ECO:0007669"/>
    <property type="project" value="InterPro"/>
</dbReference>
<dbReference type="PANTHER" id="PTHR42829:SF2">
    <property type="entry name" value="NADH-UBIQUINONE OXIDOREDUCTASE CHAIN 5"/>
    <property type="match status" value="1"/>
</dbReference>
<keyword evidence="10" id="KW-1185">Reference proteome</keyword>
<dbReference type="Proteomes" id="UP000316092">
    <property type="component" value="Unassembled WGS sequence"/>
</dbReference>
<comment type="subcellular location">
    <subcellularLocation>
        <location evidence="1">Endomembrane system</location>
        <topology evidence="1">Multi-pass membrane protein</topology>
    </subcellularLocation>
    <subcellularLocation>
        <location evidence="5">Membrane</location>
        <topology evidence="5">Multi-pass membrane protein</topology>
    </subcellularLocation>
</comment>
<feature type="transmembrane region" description="Helical" evidence="6">
    <location>
        <begin position="256"/>
        <end position="283"/>
    </location>
</feature>
<sequence length="633" mass="65861">MTALLLAVPLAPLAISLLIGISQSKYAGWLNLVGVVLSLLALLLIGGASPALSGLWFESGAFRITVGLSLDGLSKLLAYLVAGVGLLVSVYAVGYMRGEKGQPRFFATFSFFIGAMLTLVLSDSFALLFAAWEGVGLASYLLIGFHYTEEKAHKAAFRAFLMTRVGDVGLLLGWLLALNLTGTSDIATFLTRVNTLPATLLAALFLIGAIGKSAQLPLTAWLPDAMAGPTPVSALLHSATMVAAGVYLLLRLEPLFAAAPAVLLAVAIVGGLTALFSALVATAQTDLKRVLAWSTVSQLGEMFFAYGLGGPFAAASHLGVHALFKSALFLSAGAVQHAADTLDMRRLGGLWRLMPLSALTFTLAGLTLAGVPPFGAFWSEEAILGTAVQAGTFVGAFMLLLIFLAGVYISRAGVATFWPRRENAKAHEVGALMAWPGLILAVAALFGGVLGEVLRGLLPFTPSPEVTLGWRIAAISASVLGLAWGGVWAVRLSATPALGDWPRVLGTALEGLMVGMARGTWALSLGLQRLEGGLNGAARSTAHAALGSSLGVQRAESSFDTSGRVVADFTLSGANLTARAEEGGFAQGADNLARSLGNLGTRLRGLETGKIYLYTLILFGWVLVMAVGAVLWH</sequence>
<keyword evidence="9" id="KW-0560">Oxidoreductase</keyword>
<dbReference type="RefSeq" id="WP_143720706.1">
    <property type="nucleotide sequence ID" value="NZ_VKDB01000009.1"/>
</dbReference>
<evidence type="ECO:0000256" key="1">
    <source>
        <dbReference type="ARBA" id="ARBA00004127"/>
    </source>
</evidence>
<feature type="transmembrane region" description="Helical" evidence="6">
    <location>
        <begin position="356"/>
        <end position="378"/>
    </location>
</feature>
<feature type="transmembrane region" description="Helical" evidence="6">
    <location>
        <begin position="232"/>
        <end position="250"/>
    </location>
</feature>
<dbReference type="AlphaFoldDB" id="A0A553UZ69"/>
<dbReference type="NCBIfam" id="TIGR01974">
    <property type="entry name" value="NDH_I_L"/>
    <property type="match status" value="1"/>
</dbReference>
<evidence type="ECO:0000256" key="6">
    <source>
        <dbReference type="SAM" id="Phobius"/>
    </source>
</evidence>
<dbReference type="PRINTS" id="PR01435">
    <property type="entry name" value="NPOXDRDTASE5"/>
</dbReference>
<dbReference type="PANTHER" id="PTHR42829">
    <property type="entry name" value="NADH-UBIQUINONE OXIDOREDUCTASE CHAIN 5"/>
    <property type="match status" value="1"/>
</dbReference>
<accession>A0A553UZ69</accession>
<protein>
    <submittedName>
        <fullName evidence="9">NADH-quinone oxidoreductase subunit L</fullName>
        <ecNumber evidence="9">1.6.5.-</ecNumber>
    </submittedName>
</protein>
<proteinExistence type="predicted"/>
<keyword evidence="3 6" id="KW-1133">Transmembrane helix</keyword>
<feature type="domain" description="NADH:quinone oxidoreductase/Mrp antiporter transmembrane" evidence="7">
    <location>
        <begin position="122"/>
        <end position="401"/>
    </location>
</feature>
<gene>
    <name evidence="9" type="ORF">FNU79_09985</name>
</gene>
<dbReference type="PRINTS" id="PR01434">
    <property type="entry name" value="NADHDHGNASE5"/>
</dbReference>
<dbReference type="GO" id="GO:0012505">
    <property type="term" value="C:endomembrane system"/>
    <property type="evidence" value="ECO:0007669"/>
    <property type="project" value="UniProtKB-SubCell"/>
</dbReference>
<reference evidence="9 10" key="1">
    <citation type="submission" date="2019-07" db="EMBL/GenBank/DDBJ databases">
        <title>Deinococcus detaillus sp. nov., isolated from humus soil in Antarctica.</title>
        <authorList>
            <person name="Zhang K."/>
        </authorList>
    </citation>
    <scope>NUCLEOTIDE SEQUENCE [LARGE SCALE GENOMIC DNA]</scope>
    <source>
        <strain evidence="9 10">H1</strain>
    </source>
</reference>
<dbReference type="InterPro" id="IPR001516">
    <property type="entry name" value="Proton_antipo_N"/>
</dbReference>
<feature type="transmembrane region" description="Helical" evidence="6">
    <location>
        <begin position="26"/>
        <end position="45"/>
    </location>
</feature>
<dbReference type="Pfam" id="PF00361">
    <property type="entry name" value="Proton_antipo_M"/>
    <property type="match status" value="1"/>
</dbReference>
<feature type="transmembrane region" description="Helical" evidence="6">
    <location>
        <begin position="429"/>
        <end position="450"/>
    </location>
</feature>
<dbReference type="OrthoDB" id="9807568at2"/>
<dbReference type="EMBL" id="VKDB01000009">
    <property type="protein sequence ID" value="TSA85512.1"/>
    <property type="molecule type" value="Genomic_DNA"/>
</dbReference>
<dbReference type="EC" id="1.6.5.-" evidence="9"/>
<feature type="transmembrane region" description="Helical" evidence="6">
    <location>
        <begin position="76"/>
        <end position="93"/>
    </location>
</feature>
<dbReference type="InterPro" id="IPR003945">
    <property type="entry name" value="NU5C-like"/>
</dbReference>
<dbReference type="GO" id="GO:0015990">
    <property type="term" value="P:electron transport coupled proton transport"/>
    <property type="evidence" value="ECO:0007669"/>
    <property type="project" value="TreeGrafter"/>
</dbReference>
<comment type="caution">
    <text evidence="9">The sequence shown here is derived from an EMBL/GenBank/DDBJ whole genome shotgun (WGS) entry which is preliminary data.</text>
</comment>
<keyword evidence="4 6" id="KW-0472">Membrane</keyword>
<evidence type="ECO:0000256" key="2">
    <source>
        <dbReference type="ARBA" id="ARBA00022692"/>
    </source>
</evidence>
<dbReference type="Pfam" id="PF00662">
    <property type="entry name" value="Proton_antipo_N"/>
    <property type="match status" value="1"/>
</dbReference>
<feature type="transmembrane region" description="Helical" evidence="6">
    <location>
        <begin position="611"/>
        <end position="632"/>
    </location>
</feature>
<organism evidence="9 10">
    <name type="scientific">Deinococcus detaillensis</name>
    <dbReference type="NCBI Taxonomy" id="2592048"/>
    <lineage>
        <taxon>Bacteria</taxon>
        <taxon>Thermotogati</taxon>
        <taxon>Deinococcota</taxon>
        <taxon>Deinococci</taxon>
        <taxon>Deinococcales</taxon>
        <taxon>Deinococcaceae</taxon>
        <taxon>Deinococcus</taxon>
    </lineage>
</organism>
<keyword evidence="2 5" id="KW-0812">Transmembrane</keyword>
<evidence type="ECO:0000256" key="4">
    <source>
        <dbReference type="ARBA" id="ARBA00023136"/>
    </source>
</evidence>
<feature type="domain" description="NADH-Ubiquinone oxidoreductase (complex I) chain 5 N-terminal" evidence="8">
    <location>
        <begin position="56"/>
        <end position="106"/>
    </location>
</feature>
<dbReference type="GO" id="GO:0016020">
    <property type="term" value="C:membrane"/>
    <property type="evidence" value="ECO:0007669"/>
    <property type="project" value="UniProtKB-SubCell"/>
</dbReference>
<evidence type="ECO:0000256" key="5">
    <source>
        <dbReference type="RuleBase" id="RU000320"/>
    </source>
</evidence>
<evidence type="ECO:0000313" key="10">
    <source>
        <dbReference type="Proteomes" id="UP000316092"/>
    </source>
</evidence>
<evidence type="ECO:0000259" key="7">
    <source>
        <dbReference type="Pfam" id="PF00361"/>
    </source>
</evidence>
<feature type="transmembrane region" description="Helical" evidence="6">
    <location>
        <begin position="189"/>
        <end position="211"/>
    </location>
</feature>
<feature type="transmembrane region" description="Helical" evidence="6">
    <location>
        <begin position="159"/>
        <end position="177"/>
    </location>
</feature>
<evidence type="ECO:0000259" key="8">
    <source>
        <dbReference type="Pfam" id="PF00662"/>
    </source>
</evidence>
<feature type="transmembrane region" description="Helical" evidence="6">
    <location>
        <begin position="470"/>
        <end position="490"/>
    </location>
</feature>
<feature type="transmembrane region" description="Helical" evidence="6">
    <location>
        <begin position="105"/>
        <end position="121"/>
    </location>
</feature>
<evidence type="ECO:0000256" key="3">
    <source>
        <dbReference type="ARBA" id="ARBA00022989"/>
    </source>
</evidence>
<name>A0A553UZ69_9DEIO</name>
<evidence type="ECO:0000313" key="9">
    <source>
        <dbReference type="EMBL" id="TSA85512.1"/>
    </source>
</evidence>